<dbReference type="EMBL" id="VVYY01000002">
    <property type="protein sequence ID" value="KAA5400431.1"/>
    <property type="molecule type" value="Genomic_DNA"/>
</dbReference>
<dbReference type="EMBL" id="VVZA01000001">
    <property type="protein sequence ID" value="KAA5408278.1"/>
    <property type="molecule type" value="Genomic_DNA"/>
</dbReference>
<evidence type="ECO:0000313" key="5">
    <source>
        <dbReference type="EMBL" id="TDB07172.1"/>
    </source>
</evidence>
<evidence type="ECO:0000313" key="3">
    <source>
        <dbReference type="EMBL" id="KAA5408278.1"/>
    </source>
</evidence>
<evidence type="ECO:0000313" key="6">
    <source>
        <dbReference type="Proteomes" id="UP000283678"/>
    </source>
</evidence>
<evidence type="ECO:0000313" key="1">
    <source>
        <dbReference type="EMBL" id="KAA5385419.1"/>
    </source>
</evidence>
<evidence type="ECO:0000313" key="10">
    <source>
        <dbReference type="Proteomes" id="UP000481616"/>
    </source>
</evidence>
<dbReference type="AlphaFoldDB" id="A0A1Y3ZU29"/>
<name>A0A1Y3ZU29_9BACT</name>
<gene>
    <name evidence="4" type="ORF">DWW04_04900</name>
    <name evidence="5" type="ORF">E1J06_06970</name>
    <name evidence="3" type="ORF">F2Y51_02470</name>
    <name evidence="2" type="ORF">F2Y58_03595</name>
    <name evidence="1" type="ORF">F2Y61_06205</name>
</gene>
<dbReference type="Proteomes" id="UP000441162">
    <property type="component" value="Unassembled WGS sequence"/>
</dbReference>
<evidence type="ECO:0000313" key="2">
    <source>
        <dbReference type="EMBL" id="KAA5400431.1"/>
    </source>
</evidence>
<evidence type="ECO:0000313" key="4">
    <source>
        <dbReference type="EMBL" id="RGV80361.1"/>
    </source>
</evidence>
<organism evidence="2 10">
    <name type="scientific">Phocaeicola dorei</name>
    <dbReference type="NCBI Taxonomy" id="357276"/>
    <lineage>
        <taxon>Bacteria</taxon>
        <taxon>Pseudomonadati</taxon>
        <taxon>Bacteroidota</taxon>
        <taxon>Bacteroidia</taxon>
        <taxon>Bacteroidales</taxon>
        <taxon>Bacteroidaceae</taxon>
        <taxon>Phocaeicola</taxon>
    </lineage>
</organism>
<dbReference type="Proteomes" id="UP000294834">
    <property type="component" value="Unassembled WGS sequence"/>
</dbReference>
<dbReference type="EMBL" id="SLTX01000001">
    <property type="protein sequence ID" value="TDB07172.1"/>
    <property type="molecule type" value="Genomic_DNA"/>
</dbReference>
<dbReference type="EMBL" id="QRZL01000003">
    <property type="protein sequence ID" value="RGV80361.1"/>
    <property type="molecule type" value="Genomic_DNA"/>
</dbReference>
<evidence type="ECO:0000313" key="7">
    <source>
        <dbReference type="Proteomes" id="UP000294834"/>
    </source>
</evidence>
<dbReference type="EMBL" id="VVZB01000002">
    <property type="protein sequence ID" value="KAA5385419.1"/>
    <property type="molecule type" value="Genomic_DNA"/>
</dbReference>
<dbReference type="Proteomes" id="UP000481616">
    <property type="component" value="Unassembled WGS sequence"/>
</dbReference>
<protein>
    <submittedName>
        <fullName evidence="2">Uncharacterized protein</fullName>
    </submittedName>
</protein>
<comment type="caution">
    <text evidence="2">The sequence shown here is derived from an EMBL/GenBank/DDBJ whole genome shotgun (WGS) entry which is preliminary data.</text>
</comment>
<accession>A0A1Y3ZU29</accession>
<reference evidence="8 9" key="2">
    <citation type="journal article" date="2019" name="Nat. Med.">
        <title>A library of human gut bacterial isolates paired with longitudinal multiomics data enables mechanistic microbiome research.</title>
        <authorList>
            <person name="Poyet M."/>
            <person name="Groussin M."/>
            <person name="Gibbons S.M."/>
            <person name="Avila-Pacheco J."/>
            <person name="Jiang X."/>
            <person name="Kearney S.M."/>
            <person name="Perrotta A.R."/>
            <person name="Berdy B."/>
            <person name="Zhao S."/>
            <person name="Lieberman T.D."/>
            <person name="Swanson P.K."/>
            <person name="Smith M."/>
            <person name="Roesemann S."/>
            <person name="Alexander J.E."/>
            <person name="Rich S.A."/>
            <person name="Livny J."/>
            <person name="Vlamakis H."/>
            <person name="Clish C."/>
            <person name="Bullock K."/>
            <person name="Deik A."/>
            <person name="Scott J."/>
            <person name="Pierce K.A."/>
            <person name="Xavier R.J."/>
            <person name="Alm E.J."/>
        </authorList>
    </citation>
    <scope>NUCLEOTIDE SEQUENCE [LARGE SCALE GENOMIC DNA]</scope>
    <source>
        <strain evidence="2 10">BIOML-A1</strain>
        <strain evidence="3 9">BIOML-A4</strain>
        <strain evidence="1 8">BIOML-A5</strain>
    </source>
</reference>
<dbReference type="Proteomes" id="UP000347681">
    <property type="component" value="Unassembled WGS sequence"/>
</dbReference>
<sequence>MFATVIMKYFIAICTCILLLCSFNSTNKGGIIRECPPEVISSISMLSDDTNSYRQLSTEKRYDAPNVKLSEVNLLCFTLRTPMFTKTSKPLSTIKVLCHYRILLPEQKFNSLYPSINYVKSSCKYFIYTLGHILI</sequence>
<reference evidence="5 7" key="3">
    <citation type="journal article" date="2019" name="Nat. Microbiol.">
        <title>Genomic variation and strain-specific functional adaptation in the human gut microbiome during early life.</title>
        <authorList>
            <person name="Vatanen T."/>
            <person name="Plichta D.R."/>
            <person name="Somani J."/>
            <person name="Munch P.C."/>
            <person name="Arthur T.D."/>
            <person name="Hall A.B."/>
            <person name="Rudolf S."/>
            <person name="Oakeley E.J."/>
            <person name="Ke X."/>
            <person name="Young R.A."/>
            <person name="Haiser H.J."/>
            <person name="Kolde R."/>
            <person name="Yassour M."/>
            <person name="Luopajarvi K."/>
            <person name="Siljander H."/>
            <person name="Virtanen S.M."/>
            <person name="Ilonen J."/>
            <person name="Uibo R."/>
            <person name="Tillmann V."/>
            <person name="Mokurov S."/>
            <person name="Dorshakova N."/>
            <person name="Porter J.A."/>
            <person name="McHardy A.C."/>
            <person name="Lahdesmaki H."/>
            <person name="Vlamakis H."/>
            <person name="Huttenhower C."/>
            <person name="Knip M."/>
            <person name="Xavier R.J."/>
        </authorList>
    </citation>
    <scope>NUCLEOTIDE SEQUENCE [LARGE SCALE GENOMIC DNA]</scope>
    <source>
        <strain evidence="5 7">RJX1052</strain>
    </source>
</reference>
<reference evidence="4 6" key="1">
    <citation type="submission" date="2018-08" db="EMBL/GenBank/DDBJ databases">
        <title>A genome reference for cultivated species of the human gut microbiota.</title>
        <authorList>
            <person name="Zou Y."/>
            <person name="Xue W."/>
            <person name="Luo G."/>
        </authorList>
    </citation>
    <scope>NUCLEOTIDE SEQUENCE [LARGE SCALE GENOMIC DNA]</scope>
    <source>
        <strain evidence="4 6">AF14-1AC</strain>
    </source>
</reference>
<dbReference type="Proteomes" id="UP000283678">
    <property type="component" value="Unassembled WGS sequence"/>
</dbReference>
<evidence type="ECO:0000313" key="8">
    <source>
        <dbReference type="Proteomes" id="UP000347681"/>
    </source>
</evidence>
<proteinExistence type="predicted"/>
<evidence type="ECO:0000313" key="9">
    <source>
        <dbReference type="Proteomes" id="UP000441162"/>
    </source>
</evidence>